<name>K6W873_9MICO</name>
<dbReference type="STRING" id="1184609.KILIM_019_00370"/>
<evidence type="ECO:0000259" key="3">
    <source>
        <dbReference type="Pfam" id="PF01557"/>
    </source>
</evidence>
<dbReference type="GO" id="GO:0016787">
    <property type="term" value="F:hydrolase activity"/>
    <property type="evidence" value="ECO:0007669"/>
    <property type="project" value="UniProtKB-KW"/>
</dbReference>
<dbReference type="eggNOG" id="COG0179">
    <property type="taxonomic scope" value="Bacteria"/>
</dbReference>
<accession>K6W873</accession>
<keyword evidence="5" id="KW-1185">Reference proteome</keyword>
<organism evidence="4 5">
    <name type="scientific">Kineosphaera limosa NBRC 100340</name>
    <dbReference type="NCBI Taxonomy" id="1184609"/>
    <lineage>
        <taxon>Bacteria</taxon>
        <taxon>Bacillati</taxon>
        <taxon>Actinomycetota</taxon>
        <taxon>Actinomycetes</taxon>
        <taxon>Micrococcales</taxon>
        <taxon>Dermatophilaceae</taxon>
        <taxon>Kineosphaera</taxon>
    </lineage>
</organism>
<dbReference type="GO" id="GO:0046872">
    <property type="term" value="F:metal ion binding"/>
    <property type="evidence" value="ECO:0007669"/>
    <property type="project" value="UniProtKB-KW"/>
</dbReference>
<dbReference type="SUPFAM" id="SSF56529">
    <property type="entry name" value="FAH"/>
    <property type="match status" value="1"/>
</dbReference>
<feature type="domain" description="Fumarylacetoacetase-like C-terminal" evidence="3">
    <location>
        <begin position="76"/>
        <end position="279"/>
    </location>
</feature>
<dbReference type="Pfam" id="PF01557">
    <property type="entry name" value="FAA_hydrolase"/>
    <property type="match status" value="1"/>
</dbReference>
<keyword evidence="4" id="KW-0378">Hydrolase</keyword>
<dbReference type="Gene3D" id="3.90.850.10">
    <property type="entry name" value="Fumarylacetoacetase-like, C-terminal domain"/>
    <property type="match status" value="1"/>
</dbReference>
<comment type="similarity">
    <text evidence="1">Belongs to the FAH family.</text>
</comment>
<keyword evidence="2" id="KW-0479">Metal-binding</keyword>
<dbReference type="PANTHER" id="PTHR42796">
    <property type="entry name" value="FUMARYLACETOACETATE HYDROLASE DOMAIN-CONTAINING PROTEIN 2A-RELATED"/>
    <property type="match status" value="1"/>
</dbReference>
<evidence type="ECO:0000313" key="4">
    <source>
        <dbReference type="EMBL" id="GAB95385.1"/>
    </source>
</evidence>
<reference evidence="4 5" key="1">
    <citation type="submission" date="2012-08" db="EMBL/GenBank/DDBJ databases">
        <title>Whole genome shotgun sequence of Kineosphaera limosa NBRC 100340.</title>
        <authorList>
            <person name="Yoshida I."/>
            <person name="Isaki S."/>
            <person name="Hosoyama A."/>
            <person name="Tsuchikane K."/>
            <person name="Katsumata H."/>
            <person name="Ando Y."/>
            <person name="Ohji S."/>
            <person name="Hamada M."/>
            <person name="Tamura T."/>
            <person name="Yamazoe A."/>
            <person name="Yamazaki S."/>
            <person name="Fujita N."/>
        </authorList>
    </citation>
    <scope>NUCLEOTIDE SEQUENCE [LARGE SCALE GENOMIC DNA]</scope>
    <source>
        <strain evidence="4 5">NBRC 100340</strain>
    </source>
</reference>
<gene>
    <name evidence="4" type="ORF">KILIM_019_00370</name>
</gene>
<protein>
    <submittedName>
        <fullName evidence="4">Fumarylacetoacetate hydrolase family protein</fullName>
    </submittedName>
</protein>
<evidence type="ECO:0000313" key="5">
    <source>
        <dbReference type="Proteomes" id="UP000008366"/>
    </source>
</evidence>
<dbReference type="EMBL" id="BAHD01000019">
    <property type="protein sequence ID" value="GAB95385.1"/>
    <property type="molecule type" value="Genomic_DNA"/>
</dbReference>
<evidence type="ECO:0000256" key="1">
    <source>
        <dbReference type="ARBA" id="ARBA00010211"/>
    </source>
</evidence>
<dbReference type="RefSeq" id="WP_006591917.1">
    <property type="nucleotide sequence ID" value="NZ_BAHD01000019.1"/>
</dbReference>
<comment type="caution">
    <text evidence="4">The sequence shown here is derived from an EMBL/GenBank/DDBJ whole genome shotgun (WGS) entry which is preliminary data.</text>
</comment>
<proteinExistence type="inferred from homology"/>
<dbReference type="InterPro" id="IPR051121">
    <property type="entry name" value="FAH"/>
</dbReference>
<dbReference type="PANTHER" id="PTHR42796:SF4">
    <property type="entry name" value="FUMARYLACETOACETATE HYDROLASE DOMAIN-CONTAINING PROTEIN 2A"/>
    <property type="match status" value="1"/>
</dbReference>
<dbReference type="Proteomes" id="UP000008366">
    <property type="component" value="Unassembled WGS sequence"/>
</dbReference>
<evidence type="ECO:0000256" key="2">
    <source>
        <dbReference type="ARBA" id="ARBA00022723"/>
    </source>
</evidence>
<dbReference type="OrthoDB" id="9805307at2"/>
<dbReference type="AlphaFoldDB" id="K6W873"/>
<dbReference type="GO" id="GO:0044281">
    <property type="term" value="P:small molecule metabolic process"/>
    <property type="evidence" value="ECO:0007669"/>
    <property type="project" value="UniProtKB-ARBA"/>
</dbReference>
<dbReference type="InterPro" id="IPR036663">
    <property type="entry name" value="Fumarylacetoacetase_C_sf"/>
</dbReference>
<sequence length="280" mass="29725">MRIATSAGRAVLLVGEHADHAVDLAEVSDGRFGPDPEAVYEQWQAFVQWGAQATLPEGAPVEVSRLGPPVPAPRQIFGIGLNYRDHAQEAGLDIPTELLVFTKFPSCLTGPDAQVRLPSDRVDWEVELVVVIGREALAVSPEQAWEHVAGLTIGQDLSERRVQFAVKPPQFSLGKSYPGFGPTGPAVVTADELPDKNALAIGCTIDGEVMQDGTTADFIFDVAAVVSGLSQVVRLLPGDLIFTGTPAGVGSVRQPRRYLAPGETIVSTIKGLGSITTRLV</sequence>
<dbReference type="InterPro" id="IPR011234">
    <property type="entry name" value="Fumarylacetoacetase-like_C"/>
</dbReference>